<organism evidence="1 2">
    <name type="scientific">Rhodocista pekingensis</name>
    <dbReference type="NCBI Taxonomy" id="201185"/>
    <lineage>
        <taxon>Bacteria</taxon>
        <taxon>Pseudomonadati</taxon>
        <taxon>Pseudomonadota</taxon>
        <taxon>Alphaproteobacteria</taxon>
        <taxon>Rhodospirillales</taxon>
        <taxon>Azospirillaceae</taxon>
        <taxon>Rhodocista</taxon>
    </lineage>
</organism>
<evidence type="ECO:0000313" key="2">
    <source>
        <dbReference type="Proteomes" id="UP001596456"/>
    </source>
</evidence>
<sequence>MIPLPPLGLRWTVGDVSPRGFRALRLSLLGARRVFGPAADLAVVVNSLPPEEAQRRTGDAPAGVRWLPAGDLPEGLRGHLDAGMAEGVAWKLAPLRLFPDRWELAFDNDLILWSLPDSLRGWLAAGDPGRCVLAADVERALGAFDGLCGPLALNTGIRGFPPGYDLEEALLAVLARHPVPLRSELDEQGLQVAAMQAAADPVVVGVGEVSICSPFWPKRPELGTDGAHFVGLNARNLPWDWYGRPASDCQNGNFDRWEPVMAARVGA</sequence>
<dbReference type="Proteomes" id="UP001596456">
    <property type="component" value="Unassembled WGS sequence"/>
</dbReference>
<proteinExistence type="predicted"/>
<protein>
    <submittedName>
        <fullName evidence="1">Uncharacterized protein</fullName>
    </submittedName>
</protein>
<evidence type="ECO:0000313" key="1">
    <source>
        <dbReference type="EMBL" id="MFC7331708.1"/>
    </source>
</evidence>
<gene>
    <name evidence="1" type="ORF">ACFQPS_00905</name>
</gene>
<dbReference type="EMBL" id="JBHTCM010000004">
    <property type="protein sequence ID" value="MFC7331708.1"/>
    <property type="molecule type" value="Genomic_DNA"/>
</dbReference>
<accession>A0ABW2KR57</accession>
<name>A0ABW2KR57_9PROT</name>
<dbReference type="RefSeq" id="WP_377355648.1">
    <property type="nucleotide sequence ID" value="NZ_JBHTCM010000004.1"/>
</dbReference>
<comment type="caution">
    <text evidence="1">The sequence shown here is derived from an EMBL/GenBank/DDBJ whole genome shotgun (WGS) entry which is preliminary data.</text>
</comment>
<keyword evidence="2" id="KW-1185">Reference proteome</keyword>
<reference evidence="2" key="1">
    <citation type="journal article" date="2019" name="Int. J. Syst. Evol. Microbiol.">
        <title>The Global Catalogue of Microorganisms (GCM) 10K type strain sequencing project: providing services to taxonomists for standard genome sequencing and annotation.</title>
        <authorList>
            <consortium name="The Broad Institute Genomics Platform"/>
            <consortium name="The Broad Institute Genome Sequencing Center for Infectious Disease"/>
            <person name="Wu L."/>
            <person name="Ma J."/>
        </authorList>
    </citation>
    <scope>NUCLEOTIDE SEQUENCE [LARGE SCALE GENOMIC DNA]</scope>
    <source>
        <strain evidence="2">CGMCC 1.16275</strain>
    </source>
</reference>